<sequence length="174" mass="19772">MFSLSISISGQNYSSYYLFLTFIFVLFIGSVFLYFYALNCVDSRFNKDDKFKAYVLSCLVHEVLTNKFINSLESETCNKEIIDIILYMCIGLGSFKLAEKLGEETISICRFFLGFILASDALPSLIPSLENNNVINLIIGLLCSQIASITPWAIIILRYINFSPLFYIMLLLAK</sequence>
<dbReference type="AlphaFoldDB" id="A0A137NQV1"/>
<dbReference type="EMBL" id="KQ964967">
    <property type="protein sequence ID" value="KXN65146.1"/>
    <property type="molecule type" value="Genomic_DNA"/>
</dbReference>
<reference evidence="1 2" key="1">
    <citation type="journal article" date="2015" name="Genome Biol. Evol.">
        <title>Phylogenomic analyses indicate that early fungi evolved digesting cell walls of algal ancestors of land plants.</title>
        <authorList>
            <person name="Chang Y."/>
            <person name="Wang S."/>
            <person name="Sekimoto S."/>
            <person name="Aerts A.L."/>
            <person name="Choi C."/>
            <person name="Clum A."/>
            <person name="LaButti K.M."/>
            <person name="Lindquist E.A."/>
            <person name="Yee Ngan C."/>
            <person name="Ohm R.A."/>
            <person name="Salamov A.A."/>
            <person name="Grigoriev I.V."/>
            <person name="Spatafora J.W."/>
            <person name="Berbee M.L."/>
        </authorList>
    </citation>
    <scope>NUCLEOTIDE SEQUENCE [LARGE SCALE GENOMIC DNA]</scope>
    <source>
        <strain evidence="1 2">NRRL 28638</strain>
    </source>
</reference>
<evidence type="ECO:0000313" key="1">
    <source>
        <dbReference type="EMBL" id="KXN65146.1"/>
    </source>
</evidence>
<organism evidence="1 2">
    <name type="scientific">Conidiobolus coronatus (strain ATCC 28846 / CBS 209.66 / NRRL 28638)</name>
    <name type="common">Delacroixia coronata</name>
    <dbReference type="NCBI Taxonomy" id="796925"/>
    <lineage>
        <taxon>Eukaryota</taxon>
        <taxon>Fungi</taxon>
        <taxon>Fungi incertae sedis</taxon>
        <taxon>Zoopagomycota</taxon>
        <taxon>Entomophthoromycotina</taxon>
        <taxon>Entomophthoromycetes</taxon>
        <taxon>Entomophthorales</taxon>
        <taxon>Ancylistaceae</taxon>
        <taxon>Conidiobolus</taxon>
    </lineage>
</organism>
<protein>
    <submittedName>
        <fullName evidence="1">Uncharacterized protein</fullName>
    </submittedName>
</protein>
<accession>A0A137NQV1</accession>
<name>A0A137NQV1_CONC2</name>
<gene>
    <name evidence="1" type="ORF">CONCODRAFT_20879</name>
</gene>
<dbReference type="Proteomes" id="UP000070444">
    <property type="component" value="Unassembled WGS sequence"/>
</dbReference>
<proteinExistence type="predicted"/>
<evidence type="ECO:0000313" key="2">
    <source>
        <dbReference type="Proteomes" id="UP000070444"/>
    </source>
</evidence>
<keyword evidence="2" id="KW-1185">Reference proteome</keyword>